<dbReference type="InterPro" id="IPR001789">
    <property type="entry name" value="Sig_transdc_resp-reg_receiver"/>
</dbReference>
<evidence type="ECO:0000313" key="7">
    <source>
        <dbReference type="Proteomes" id="UP001501476"/>
    </source>
</evidence>
<dbReference type="PROSITE" id="PS50110">
    <property type="entry name" value="RESPONSE_REGULATORY"/>
    <property type="match status" value="1"/>
</dbReference>
<organism evidence="6 7">
    <name type="scientific">Methylophaga marina</name>
    <dbReference type="NCBI Taxonomy" id="45495"/>
    <lineage>
        <taxon>Bacteria</taxon>
        <taxon>Pseudomonadati</taxon>
        <taxon>Pseudomonadota</taxon>
        <taxon>Gammaproteobacteria</taxon>
        <taxon>Thiotrichales</taxon>
        <taxon>Piscirickettsiaceae</taxon>
        <taxon>Methylophaga</taxon>
    </lineage>
</organism>
<feature type="domain" description="Response regulatory" evidence="5">
    <location>
        <begin position="7"/>
        <end position="123"/>
    </location>
</feature>
<dbReference type="PRINTS" id="PR00038">
    <property type="entry name" value="HTHLUXR"/>
</dbReference>
<proteinExistence type="predicted"/>
<dbReference type="InterPro" id="IPR000792">
    <property type="entry name" value="Tscrpt_reg_LuxR_C"/>
</dbReference>
<dbReference type="Gene3D" id="3.40.50.2300">
    <property type="match status" value="1"/>
</dbReference>
<feature type="modified residue" description="4-aspartylphosphate" evidence="3">
    <location>
        <position position="58"/>
    </location>
</feature>
<dbReference type="PROSITE" id="PS00622">
    <property type="entry name" value="HTH_LUXR_1"/>
    <property type="match status" value="1"/>
</dbReference>
<evidence type="ECO:0000256" key="2">
    <source>
        <dbReference type="ARBA" id="ARBA00023125"/>
    </source>
</evidence>
<dbReference type="CDD" id="cd06170">
    <property type="entry name" value="LuxR_C_like"/>
    <property type="match status" value="1"/>
</dbReference>
<dbReference type="InterPro" id="IPR016032">
    <property type="entry name" value="Sig_transdc_resp-reg_C-effctor"/>
</dbReference>
<comment type="caution">
    <text evidence="6">The sequence shown here is derived from an EMBL/GenBank/DDBJ whole genome shotgun (WGS) entry which is preliminary data.</text>
</comment>
<reference evidence="6 7" key="1">
    <citation type="journal article" date="2019" name="Int. J. Syst. Evol. Microbiol.">
        <title>The Global Catalogue of Microorganisms (GCM) 10K type strain sequencing project: providing services to taxonomists for standard genome sequencing and annotation.</title>
        <authorList>
            <consortium name="The Broad Institute Genomics Platform"/>
            <consortium name="The Broad Institute Genome Sequencing Center for Infectious Disease"/>
            <person name="Wu L."/>
            <person name="Ma J."/>
        </authorList>
    </citation>
    <scope>NUCLEOTIDE SEQUENCE [LARGE SCALE GENOMIC DNA]</scope>
    <source>
        <strain evidence="6 7">JCM 6886</strain>
    </source>
</reference>
<feature type="domain" description="HTH luxR-type" evidence="4">
    <location>
        <begin position="152"/>
        <end position="217"/>
    </location>
</feature>
<evidence type="ECO:0000259" key="4">
    <source>
        <dbReference type="PROSITE" id="PS50043"/>
    </source>
</evidence>
<dbReference type="RefSeq" id="WP_286303410.1">
    <property type="nucleotide sequence ID" value="NZ_AP027741.1"/>
</dbReference>
<name>A0ABN0TY65_9GAMM</name>
<dbReference type="PANTHER" id="PTHR45566">
    <property type="entry name" value="HTH-TYPE TRANSCRIPTIONAL REGULATOR YHJB-RELATED"/>
    <property type="match status" value="1"/>
</dbReference>
<dbReference type="CDD" id="cd17535">
    <property type="entry name" value="REC_NarL-like"/>
    <property type="match status" value="1"/>
</dbReference>
<accession>A0ABN0TY65</accession>
<keyword evidence="1 3" id="KW-0597">Phosphoprotein</keyword>
<dbReference type="InterPro" id="IPR051015">
    <property type="entry name" value="EvgA-like"/>
</dbReference>
<keyword evidence="7" id="KW-1185">Reference proteome</keyword>
<dbReference type="InterPro" id="IPR011006">
    <property type="entry name" value="CheY-like_superfamily"/>
</dbReference>
<dbReference type="Pfam" id="PF00072">
    <property type="entry name" value="Response_reg"/>
    <property type="match status" value="1"/>
</dbReference>
<dbReference type="SMART" id="SM00421">
    <property type="entry name" value="HTH_LUXR"/>
    <property type="match status" value="1"/>
</dbReference>
<dbReference type="SMART" id="SM00448">
    <property type="entry name" value="REC"/>
    <property type="match status" value="1"/>
</dbReference>
<dbReference type="SUPFAM" id="SSF46894">
    <property type="entry name" value="C-terminal effector domain of the bipartite response regulators"/>
    <property type="match status" value="1"/>
</dbReference>
<dbReference type="InterPro" id="IPR058245">
    <property type="entry name" value="NreC/VraR/RcsB-like_REC"/>
</dbReference>
<evidence type="ECO:0000313" key="6">
    <source>
        <dbReference type="EMBL" id="GAA0233179.1"/>
    </source>
</evidence>
<keyword evidence="2" id="KW-0238">DNA-binding</keyword>
<sequence>MSDTPITVVVVDDHPLFRRGVVELLNDSEEMTVIAEYDNAEALLDNIENTYPDILLLDMQMPGKSGLGVLRQLREHDDKLKIIIITACNEQDKLLEALRYGANGYLQKDTPPDEILSQLLSVLHGNVAMNAGAITSLASHLRENKEDEDTPSSSILSHLTERERETLFFIAKGLNNKLIARELGISDGTVKVYVKSLLRKINLHSRLELAAWAHRNLSAELLDKEM</sequence>
<dbReference type="SUPFAM" id="SSF52172">
    <property type="entry name" value="CheY-like"/>
    <property type="match status" value="1"/>
</dbReference>
<evidence type="ECO:0000256" key="1">
    <source>
        <dbReference type="ARBA" id="ARBA00022553"/>
    </source>
</evidence>
<dbReference type="PROSITE" id="PS50043">
    <property type="entry name" value="HTH_LUXR_2"/>
    <property type="match status" value="1"/>
</dbReference>
<dbReference type="PANTHER" id="PTHR45566:SF1">
    <property type="entry name" value="HTH-TYPE TRANSCRIPTIONAL REGULATOR YHJB-RELATED"/>
    <property type="match status" value="1"/>
</dbReference>
<dbReference type="EMBL" id="BAAADG010000018">
    <property type="protein sequence ID" value="GAA0233179.1"/>
    <property type="molecule type" value="Genomic_DNA"/>
</dbReference>
<dbReference type="Proteomes" id="UP001501476">
    <property type="component" value="Unassembled WGS sequence"/>
</dbReference>
<protein>
    <submittedName>
        <fullName evidence="6">Two-component system response regulator NarL</fullName>
    </submittedName>
</protein>
<gene>
    <name evidence="6" type="primary">narL</name>
    <name evidence="6" type="ORF">GCM10008964_25560</name>
</gene>
<evidence type="ECO:0000259" key="5">
    <source>
        <dbReference type="PROSITE" id="PS50110"/>
    </source>
</evidence>
<dbReference type="Pfam" id="PF00196">
    <property type="entry name" value="GerE"/>
    <property type="match status" value="1"/>
</dbReference>
<evidence type="ECO:0000256" key="3">
    <source>
        <dbReference type="PROSITE-ProRule" id="PRU00169"/>
    </source>
</evidence>